<organism evidence="3 4">
    <name type="scientific">Nesterenkonia natronophila</name>
    <dbReference type="NCBI Taxonomy" id="2174932"/>
    <lineage>
        <taxon>Bacteria</taxon>
        <taxon>Bacillati</taxon>
        <taxon>Actinomycetota</taxon>
        <taxon>Actinomycetes</taxon>
        <taxon>Micrococcales</taxon>
        <taxon>Micrococcaceae</taxon>
        <taxon>Nesterenkonia</taxon>
    </lineage>
</organism>
<keyword evidence="4" id="KW-1185">Reference proteome</keyword>
<dbReference type="SUPFAM" id="SSF48576">
    <property type="entry name" value="Terpenoid synthases"/>
    <property type="match status" value="1"/>
</dbReference>
<evidence type="ECO:0000313" key="4">
    <source>
        <dbReference type="Proteomes" id="UP000266615"/>
    </source>
</evidence>
<gene>
    <name evidence="3" type="ORF">D3250_05240</name>
</gene>
<accession>A0A3A4F518</accession>
<evidence type="ECO:0000256" key="2">
    <source>
        <dbReference type="ARBA" id="ARBA00022679"/>
    </source>
</evidence>
<keyword evidence="2" id="KW-0808">Transferase</keyword>
<dbReference type="InterPro" id="IPR002060">
    <property type="entry name" value="Squ/phyt_synthse"/>
</dbReference>
<comment type="pathway">
    <text evidence="1">Carotenoid biosynthesis; phytoene biosynthesis.</text>
</comment>
<sequence length="323" mass="35565">MAGKPSGTTLYLPKRCRHLPGWSRTSVKAPQFSTHLGLYSRTAERASSRVIREYSTSFGLATRLLPAHTRAGICNVYALVRIADEIVDGTAEEAGLDDALRRGVLDALEEETLAALERGFSANLVVHSFAMTGRAASIEESLVRAFFRSMRRDLEPVVSLSEEQYRTYVHGSAEAVGLMCLRVFLQDHQVWEEDLSRLEAGAARLGAAFQKINFLRDFAEDSQRLGRTYFPGTSPGTLNDHRKSEIIADIDADLAEARRVLPLLPPGSRRATALAAALFTELNERLRRVDAASLHQARVSVPNRVKARILAETLIPLPSGRGS</sequence>
<reference evidence="3 4" key="1">
    <citation type="submission" date="2018-09" db="EMBL/GenBank/DDBJ databases">
        <title>Nesterenkonia natronophila sp. nov., an alkaliphilic actinobacteriume isolated from a soda lake, and emended description of the genus Nesterenkonia.</title>
        <authorList>
            <person name="Menes R.J."/>
            <person name="Iriarte A."/>
        </authorList>
    </citation>
    <scope>NUCLEOTIDE SEQUENCE [LARGE SCALE GENOMIC DNA]</scope>
    <source>
        <strain evidence="3 4">M8</strain>
    </source>
</reference>
<dbReference type="AlphaFoldDB" id="A0A3A4F518"/>
<dbReference type="InterPro" id="IPR044843">
    <property type="entry name" value="Trans_IPPS_bact-type"/>
</dbReference>
<dbReference type="SFLD" id="SFLDG01212">
    <property type="entry name" value="Phytoene_synthase_like"/>
    <property type="match status" value="1"/>
</dbReference>
<dbReference type="InterPro" id="IPR008949">
    <property type="entry name" value="Isoprenoid_synthase_dom_sf"/>
</dbReference>
<name>A0A3A4F518_9MICC</name>
<dbReference type="Proteomes" id="UP000266615">
    <property type="component" value="Unassembled WGS sequence"/>
</dbReference>
<dbReference type="UniPathway" id="UPA00799"/>
<dbReference type="GO" id="GO:0008299">
    <property type="term" value="P:isoprenoid biosynthetic process"/>
    <property type="evidence" value="ECO:0007669"/>
    <property type="project" value="UniProtKB-ARBA"/>
</dbReference>
<dbReference type="OrthoDB" id="9807580at2"/>
<dbReference type="SFLD" id="SFLDG01018">
    <property type="entry name" value="Squalene/Phytoene_Synthase_Lik"/>
    <property type="match status" value="1"/>
</dbReference>
<dbReference type="Gene3D" id="1.10.600.10">
    <property type="entry name" value="Farnesyl Diphosphate Synthase"/>
    <property type="match status" value="1"/>
</dbReference>
<dbReference type="PANTHER" id="PTHR31480">
    <property type="entry name" value="BIFUNCTIONAL LYCOPENE CYCLASE/PHYTOENE SYNTHASE"/>
    <property type="match status" value="1"/>
</dbReference>
<dbReference type="SFLD" id="SFLDS00005">
    <property type="entry name" value="Isoprenoid_Synthase_Type_I"/>
    <property type="match status" value="1"/>
</dbReference>
<dbReference type="Pfam" id="PF00494">
    <property type="entry name" value="SQS_PSY"/>
    <property type="match status" value="1"/>
</dbReference>
<proteinExistence type="predicted"/>
<dbReference type="InterPro" id="IPR019845">
    <property type="entry name" value="Squalene/phytoene_synthase_CS"/>
</dbReference>
<comment type="caution">
    <text evidence="3">The sequence shown here is derived from an EMBL/GenBank/DDBJ whole genome shotgun (WGS) entry which is preliminary data.</text>
</comment>
<protein>
    <submittedName>
        <fullName evidence="3">Phytoene/squalene synthase family protein</fullName>
    </submittedName>
</protein>
<dbReference type="PROSITE" id="PS01045">
    <property type="entry name" value="SQUALEN_PHYTOEN_SYN_2"/>
    <property type="match status" value="1"/>
</dbReference>
<dbReference type="EMBL" id="QYZP01000002">
    <property type="protein sequence ID" value="RJN31560.1"/>
    <property type="molecule type" value="Genomic_DNA"/>
</dbReference>
<evidence type="ECO:0000313" key="3">
    <source>
        <dbReference type="EMBL" id="RJN31560.1"/>
    </source>
</evidence>
<dbReference type="GO" id="GO:0004311">
    <property type="term" value="F:geranylgeranyl diphosphate synthase activity"/>
    <property type="evidence" value="ECO:0007669"/>
    <property type="project" value="InterPro"/>
</dbReference>
<evidence type="ECO:0000256" key="1">
    <source>
        <dbReference type="ARBA" id="ARBA00004684"/>
    </source>
</evidence>